<evidence type="ECO:0000256" key="2">
    <source>
        <dbReference type="ARBA" id="ARBA00022723"/>
    </source>
</evidence>
<gene>
    <name evidence="7" type="ORF">GGR06_001336</name>
</gene>
<dbReference type="AlphaFoldDB" id="A0A840D1U4"/>
<dbReference type="InterPro" id="IPR017896">
    <property type="entry name" value="4Fe4S_Fe-S-bd"/>
</dbReference>
<evidence type="ECO:0000256" key="1">
    <source>
        <dbReference type="ARBA" id="ARBA00022485"/>
    </source>
</evidence>
<dbReference type="RefSeq" id="WP_044161888.1">
    <property type="nucleotide sequence ID" value="NZ_JACIER010000004.1"/>
</dbReference>
<evidence type="ECO:0000256" key="4">
    <source>
        <dbReference type="ARBA" id="ARBA00023014"/>
    </source>
</evidence>
<feature type="domain" description="Flavodoxin-like" evidence="5">
    <location>
        <begin position="6"/>
        <end position="152"/>
    </location>
</feature>
<dbReference type="PROSITE" id="PS51379">
    <property type="entry name" value="4FE4S_FER_2"/>
    <property type="match status" value="2"/>
</dbReference>
<protein>
    <submittedName>
        <fullName evidence="7">Ferredoxin/flavodoxin</fullName>
    </submittedName>
</protein>
<accession>A0A840D1U4</accession>
<keyword evidence="4" id="KW-0411">Iron-sulfur</keyword>
<dbReference type="SUPFAM" id="SSF54862">
    <property type="entry name" value="4Fe-4S ferredoxins"/>
    <property type="match status" value="1"/>
</dbReference>
<dbReference type="Pfam" id="PF00037">
    <property type="entry name" value="Fer4"/>
    <property type="match status" value="1"/>
</dbReference>
<sequence length="278" mass="30211">MILNEAHLIYFSPTQTSKKIAEAFARGTGIKQVIITDLTTHSVDAIALPASSLAIIVVPVYGGHVAPLAMKRLQNIQGTNTPAVLVVVYGNRAYDKALKDLDLFASSHGFKVVAGATFIGEHSFSTDKHSIAAGRPDSDDLAFAGKWAETVMEKLRTVDSPNKLRAINVSSIRKPNQPLFPLLRFIRRALKLQRSRVAVPRTPWVSQESKCTHCGLCVQRCPTGAIAKGDELHTDAEKCIRCCACVKVCAQGARVYETPFAAVLADCFKKQKAPQTIV</sequence>
<dbReference type="PANTHER" id="PTHR43687:SF1">
    <property type="entry name" value="FERREDOXIN III"/>
    <property type="match status" value="1"/>
</dbReference>
<keyword evidence="8" id="KW-1185">Reference proteome</keyword>
<proteinExistence type="predicted"/>
<dbReference type="Gene3D" id="3.40.50.360">
    <property type="match status" value="1"/>
</dbReference>
<evidence type="ECO:0000256" key="3">
    <source>
        <dbReference type="ARBA" id="ARBA00023004"/>
    </source>
</evidence>
<dbReference type="SUPFAM" id="SSF52218">
    <property type="entry name" value="Flavoproteins"/>
    <property type="match status" value="1"/>
</dbReference>
<dbReference type="InterPro" id="IPR017900">
    <property type="entry name" value="4Fe4S_Fe_S_CS"/>
</dbReference>
<dbReference type="EMBL" id="JACIER010000004">
    <property type="protein sequence ID" value="MBB4043554.1"/>
    <property type="molecule type" value="Genomic_DNA"/>
</dbReference>
<keyword evidence="2" id="KW-0479">Metal-binding</keyword>
<dbReference type="PROSITE" id="PS00198">
    <property type="entry name" value="4FE4S_FER_1"/>
    <property type="match status" value="1"/>
</dbReference>
<reference evidence="7" key="1">
    <citation type="submission" date="2020-08" db="EMBL/GenBank/DDBJ databases">
        <title>Genomic Encyclopedia of Type Strains, Phase IV (KMG-IV): sequencing the most valuable type-strain genomes for metagenomic binning, comparative biology and taxonomic classification.</title>
        <authorList>
            <person name="Goeker M."/>
        </authorList>
    </citation>
    <scope>NUCLEOTIDE SEQUENCE [LARGE SCALE GENOMIC DNA]</scope>
    <source>
        <strain evidence="7">DSM 105720</strain>
    </source>
</reference>
<name>A0A840D1U4_9BACE</name>
<dbReference type="InterPro" id="IPR050572">
    <property type="entry name" value="Fe-S_Ferredoxin"/>
</dbReference>
<keyword evidence="1" id="KW-0004">4Fe-4S</keyword>
<evidence type="ECO:0000313" key="7">
    <source>
        <dbReference type="EMBL" id="MBB4043554.1"/>
    </source>
</evidence>
<evidence type="ECO:0000259" key="5">
    <source>
        <dbReference type="PROSITE" id="PS50902"/>
    </source>
</evidence>
<dbReference type="PROSITE" id="PS50902">
    <property type="entry name" value="FLAVODOXIN_LIKE"/>
    <property type="match status" value="1"/>
</dbReference>
<dbReference type="GO" id="GO:0051539">
    <property type="term" value="F:4 iron, 4 sulfur cluster binding"/>
    <property type="evidence" value="ECO:0007669"/>
    <property type="project" value="UniProtKB-KW"/>
</dbReference>
<dbReference type="InterPro" id="IPR008254">
    <property type="entry name" value="Flavodoxin/NO_synth"/>
</dbReference>
<dbReference type="PANTHER" id="PTHR43687">
    <property type="entry name" value="ADENYLYLSULFATE REDUCTASE, BETA SUBUNIT"/>
    <property type="match status" value="1"/>
</dbReference>
<organism evidence="7 8">
    <name type="scientific">Bacteroides reticulotermitis</name>
    <dbReference type="NCBI Taxonomy" id="1133319"/>
    <lineage>
        <taxon>Bacteria</taxon>
        <taxon>Pseudomonadati</taxon>
        <taxon>Bacteroidota</taxon>
        <taxon>Bacteroidia</taxon>
        <taxon>Bacteroidales</taxon>
        <taxon>Bacteroidaceae</taxon>
        <taxon>Bacteroides</taxon>
    </lineage>
</organism>
<dbReference type="GO" id="GO:0046872">
    <property type="term" value="F:metal ion binding"/>
    <property type="evidence" value="ECO:0007669"/>
    <property type="project" value="UniProtKB-KW"/>
</dbReference>
<evidence type="ECO:0000259" key="6">
    <source>
        <dbReference type="PROSITE" id="PS51379"/>
    </source>
</evidence>
<dbReference type="Gene3D" id="3.30.70.20">
    <property type="match status" value="1"/>
</dbReference>
<feature type="domain" description="4Fe-4S ferredoxin-type" evidence="6">
    <location>
        <begin position="201"/>
        <end position="231"/>
    </location>
</feature>
<dbReference type="Proteomes" id="UP000560658">
    <property type="component" value="Unassembled WGS sequence"/>
</dbReference>
<keyword evidence="3" id="KW-0408">Iron</keyword>
<comment type="caution">
    <text evidence="7">The sequence shown here is derived from an EMBL/GenBank/DDBJ whole genome shotgun (WGS) entry which is preliminary data.</text>
</comment>
<dbReference type="InterPro" id="IPR029039">
    <property type="entry name" value="Flavoprotein-like_sf"/>
</dbReference>
<evidence type="ECO:0000313" key="8">
    <source>
        <dbReference type="Proteomes" id="UP000560658"/>
    </source>
</evidence>
<feature type="domain" description="4Fe-4S ferredoxin-type" evidence="6">
    <location>
        <begin position="235"/>
        <end position="259"/>
    </location>
</feature>
<dbReference type="GO" id="GO:0010181">
    <property type="term" value="F:FMN binding"/>
    <property type="evidence" value="ECO:0007669"/>
    <property type="project" value="InterPro"/>
</dbReference>